<dbReference type="RefSeq" id="WP_323198039.1">
    <property type="nucleotide sequence ID" value="NZ_JAYGHG010000062.1"/>
</dbReference>
<dbReference type="EMBL" id="JAYGHG010000062">
    <property type="protein sequence ID" value="MEA5583743.1"/>
    <property type="molecule type" value="Genomic_DNA"/>
</dbReference>
<reference evidence="1 2" key="1">
    <citation type="submission" date="2023-12" db="EMBL/GenBank/DDBJ databases">
        <title>Baltic Sea Cyanobacteria.</title>
        <authorList>
            <person name="Delbaje E."/>
            <person name="Fewer D.P."/>
            <person name="Shishido T.K."/>
        </authorList>
    </citation>
    <scope>NUCLEOTIDE SEQUENCE [LARGE SCALE GENOMIC DNA]</scope>
    <source>
        <strain evidence="1 2">UHCC-0300</strain>
    </source>
</reference>
<organism evidence="1 2">
    <name type="scientific">Nodularia harveyana UHCC-0300</name>
    <dbReference type="NCBI Taxonomy" id="2974287"/>
    <lineage>
        <taxon>Bacteria</taxon>
        <taxon>Bacillati</taxon>
        <taxon>Cyanobacteriota</taxon>
        <taxon>Cyanophyceae</taxon>
        <taxon>Nostocales</taxon>
        <taxon>Nodulariaceae</taxon>
        <taxon>Nodularia</taxon>
    </lineage>
</organism>
<comment type="caution">
    <text evidence="1">The sequence shown here is derived from an EMBL/GenBank/DDBJ whole genome shotgun (WGS) entry which is preliminary data.</text>
</comment>
<gene>
    <name evidence="1" type="ORF">VB620_20675</name>
</gene>
<proteinExistence type="predicted"/>
<keyword evidence="2" id="KW-1185">Reference proteome</keyword>
<evidence type="ECO:0000313" key="2">
    <source>
        <dbReference type="Proteomes" id="UP001302120"/>
    </source>
</evidence>
<protein>
    <submittedName>
        <fullName evidence="1">Uncharacterized protein</fullName>
    </submittedName>
</protein>
<name>A0ABU5UKD7_9CYAN</name>
<accession>A0ABU5UKD7</accession>
<evidence type="ECO:0000313" key="1">
    <source>
        <dbReference type="EMBL" id="MEA5583743.1"/>
    </source>
</evidence>
<sequence>MGTNLISNLLVYRVTGQSKIVKYATGQAKMDNQDIELIKIASLQARYGLESRQAIYDRINGLDIKPVARGKINPQQLELLDKLDKHIRGGGAIANFPIQPEVEIPALEKLDNQLDKLDNELDNSENLTAISLMAGLVEKMMGYMGNRRSPLAEYEELEKAVTHKWILSTGKVKELIGVTPRVGKDEVAFVWGSFTFTKAGKLGNQMGWLVSKT</sequence>
<dbReference type="Proteomes" id="UP001302120">
    <property type="component" value="Unassembled WGS sequence"/>
</dbReference>